<proteinExistence type="predicted"/>
<accession>A0ABU2MFF8</accession>
<feature type="compositionally biased region" description="Basic and acidic residues" evidence="1">
    <location>
        <begin position="220"/>
        <end position="233"/>
    </location>
</feature>
<reference evidence="3" key="1">
    <citation type="submission" date="2023-07" db="EMBL/GenBank/DDBJ databases">
        <title>30 novel species of actinomycetes from the DSMZ collection.</title>
        <authorList>
            <person name="Nouioui I."/>
        </authorList>
    </citation>
    <scope>NUCLEOTIDE SEQUENCE [LARGE SCALE GENOMIC DNA]</scope>
    <source>
        <strain evidence="3">DSM 44743</strain>
    </source>
</reference>
<protein>
    <submittedName>
        <fullName evidence="2">Uncharacterized protein</fullName>
    </submittedName>
</protein>
<evidence type="ECO:0000256" key="1">
    <source>
        <dbReference type="SAM" id="MobiDB-lite"/>
    </source>
</evidence>
<name>A0ABU2MFF8_9ACTN</name>
<dbReference type="EMBL" id="JAVREP010000022">
    <property type="protein sequence ID" value="MDT0331333.1"/>
    <property type="molecule type" value="Genomic_DNA"/>
</dbReference>
<comment type="caution">
    <text evidence="2">The sequence shown here is derived from an EMBL/GenBank/DDBJ whole genome shotgun (WGS) entry which is preliminary data.</text>
</comment>
<gene>
    <name evidence="2" type="ORF">RM479_23205</name>
</gene>
<sequence>MSRTNRTARAPRAATVVRAPFPLLLPLFVGATLAALWLMGAAPAQAETAPGPLGLTQGTVLDTDLPDGLDGPPSLEGVAEVTAPVTDTLGTVQRRLEQRAESAPTGVLSDPSVTEVGVSVRDGARRVVGELEVVDRDRAENLVAHVASTKPLTAPTAAPAAAERSATVETAPVVERDERPDEGSARETDAVDVPGSVFAVHLPSHTGHPVGAVAGAGTVDTERPAPADPDHPTAPKPTTGSSAPSGAAAPGVAGYLTGSHIAAPPADVPLSAVDAVHPVPAGATDDLTVSPD</sequence>
<feature type="compositionally biased region" description="Basic and acidic residues" evidence="1">
    <location>
        <begin position="174"/>
        <end position="189"/>
    </location>
</feature>
<evidence type="ECO:0000313" key="3">
    <source>
        <dbReference type="Proteomes" id="UP001183390"/>
    </source>
</evidence>
<organism evidence="2 3">
    <name type="scientific">Nocardiopsis lambiniae</name>
    <dbReference type="NCBI Taxonomy" id="3075539"/>
    <lineage>
        <taxon>Bacteria</taxon>
        <taxon>Bacillati</taxon>
        <taxon>Actinomycetota</taxon>
        <taxon>Actinomycetes</taxon>
        <taxon>Streptosporangiales</taxon>
        <taxon>Nocardiopsidaceae</taxon>
        <taxon>Nocardiopsis</taxon>
    </lineage>
</organism>
<evidence type="ECO:0000313" key="2">
    <source>
        <dbReference type="EMBL" id="MDT0331333.1"/>
    </source>
</evidence>
<dbReference type="RefSeq" id="WP_311513862.1">
    <property type="nucleotide sequence ID" value="NZ_JAVREP010000022.1"/>
</dbReference>
<keyword evidence="3" id="KW-1185">Reference proteome</keyword>
<dbReference type="Proteomes" id="UP001183390">
    <property type="component" value="Unassembled WGS sequence"/>
</dbReference>
<feature type="compositionally biased region" description="Low complexity" evidence="1">
    <location>
        <begin position="236"/>
        <end position="251"/>
    </location>
</feature>
<feature type="compositionally biased region" description="Low complexity" evidence="1">
    <location>
        <begin position="153"/>
        <end position="162"/>
    </location>
</feature>
<feature type="region of interest" description="Disordered" evidence="1">
    <location>
        <begin position="153"/>
        <end position="265"/>
    </location>
</feature>